<keyword evidence="2" id="KW-0378">Hydrolase</keyword>
<reference evidence="4" key="1">
    <citation type="journal article" date="2019" name="Sci. Rep.">
        <title>Draft genome of Tanacetum cinerariifolium, the natural source of mosquito coil.</title>
        <authorList>
            <person name="Yamashiro T."/>
            <person name="Shiraishi A."/>
            <person name="Satake H."/>
            <person name="Nakayama K."/>
        </authorList>
    </citation>
    <scope>NUCLEOTIDE SEQUENCE</scope>
</reference>
<accession>A0A6L2K3R5</accession>
<dbReference type="PANTHER" id="PTHR42648:SF28">
    <property type="entry name" value="TRANSPOSON-ENCODED PROTEIN WITH RIBONUCLEASE H-LIKE AND RETROVIRUS ZINC FINGER-LIKE DOMAINS"/>
    <property type="match status" value="1"/>
</dbReference>
<evidence type="ECO:0000256" key="1">
    <source>
        <dbReference type="ARBA" id="ARBA00022723"/>
    </source>
</evidence>
<dbReference type="InterPro" id="IPR013103">
    <property type="entry name" value="RVT_2"/>
</dbReference>
<dbReference type="PANTHER" id="PTHR42648">
    <property type="entry name" value="TRANSPOSASE, PUTATIVE-RELATED"/>
    <property type="match status" value="1"/>
</dbReference>
<evidence type="ECO:0000256" key="2">
    <source>
        <dbReference type="ARBA" id="ARBA00022801"/>
    </source>
</evidence>
<dbReference type="GO" id="GO:0016787">
    <property type="term" value="F:hydrolase activity"/>
    <property type="evidence" value="ECO:0007669"/>
    <property type="project" value="UniProtKB-KW"/>
</dbReference>
<dbReference type="Gene3D" id="3.30.420.10">
    <property type="entry name" value="Ribonuclease H-like superfamily/Ribonuclease H"/>
    <property type="match status" value="1"/>
</dbReference>
<name>A0A6L2K3R5_TANCI</name>
<dbReference type="GO" id="GO:0046872">
    <property type="term" value="F:metal ion binding"/>
    <property type="evidence" value="ECO:0007669"/>
    <property type="project" value="UniProtKB-KW"/>
</dbReference>
<protein>
    <submittedName>
        <fullName evidence="4">Integrase, catalytic core</fullName>
    </submittedName>
</protein>
<dbReference type="GO" id="GO:0003676">
    <property type="term" value="F:nucleic acid binding"/>
    <property type="evidence" value="ECO:0007669"/>
    <property type="project" value="InterPro"/>
</dbReference>
<evidence type="ECO:0000259" key="3">
    <source>
        <dbReference type="Pfam" id="PF07727"/>
    </source>
</evidence>
<sequence length="462" mass="52190">MQMTNKTRCPSTVPQRSTSNPTYFDRIVRGKAIGICLIKLRFFEYDYMDASSLGALEKFDTHDIFYCSGCKLAKFSTLSSSNSVSSSKAPFDLVHSDVWGPSVVSTKEGSRYYVLFIDDFTHYTLVYLMKRRKHRHLVETARSFLLSANVPSVFQGEPVLTATYVINRIPTEHNFGLSSFEKLYGTLPDYSSLRVFGCTCFVLKPHVERTKLSVKPLYVCFWGMVLVKRGIVVMIRSFASFVASVHNLHESESHTEAVYNPLWHGATVEELTALHQTHTWDLVPLPAGKHAIVSCWVYTIKTKSGGSIERYEARLVAKGYSQEYDMDYEETFAHVAKMTTVRTLIVVASSSQWKISQMDVKNAFLNGDLKEEVVSSPKGYLLSQSKYTVDLFDCVRMTDNMIAKIPIDAKAKYTPINDDHLPDLSLYRTMVGSLVYLTVTRPDIAYAIHIVSQFVTAPTAIH</sequence>
<dbReference type="EMBL" id="BKCJ010001699">
    <property type="protein sequence ID" value="GEU43357.1"/>
    <property type="molecule type" value="Genomic_DNA"/>
</dbReference>
<evidence type="ECO:0000313" key="4">
    <source>
        <dbReference type="EMBL" id="GEU43357.1"/>
    </source>
</evidence>
<dbReference type="InterPro" id="IPR039537">
    <property type="entry name" value="Retrotran_Ty1/copia-like"/>
</dbReference>
<dbReference type="AlphaFoldDB" id="A0A6L2K3R5"/>
<dbReference type="Pfam" id="PF07727">
    <property type="entry name" value="RVT_2"/>
    <property type="match status" value="1"/>
</dbReference>
<organism evidence="4">
    <name type="scientific">Tanacetum cinerariifolium</name>
    <name type="common">Dalmatian daisy</name>
    <name type="synonym">Chrysanthemum cinerariifolium</name>
    <dbReference type="NCBI Taxonomy" id="118510"/>
    <lineage>
        <taxon>Eukaryota</taxon>
        <taxon>Viridiplantae</taxon>
        <taxon>Streptophyta</taxon>
        <taxon>Embryophyta</taxon>
        <taxon>Tracheophyta</taxon>
        <taxon>Spermatophyta</taxon>
        <taxon>Magnoliopsida</taxon>
        <taxon>eudicotyledons</taxon>
        <taxon>Gunneridae</taxon>
        <taxon>Pentapetalae</taxon>
        <taxon>asterids</taxon>
        <taxon>campanulids</taxon>
        <taxon>Asterales</taxon>
        <taxon>Asteraceae</taxon>
        <taxon>Asteroideae</taxon>
        <taxon>Anthemideae</taxon>
        <taxon>Anthemidinae</taxon>
        <taxon>Tanacetum</taxon>
    </lineage>
</organism>
<dbReference type="SUPFAM" id="SSF53098">
    <property type="entry name" value="Ribonuclease H-like"/>
    <property type="match status" value="1"/>
</dbReference>
<gene>
    <name evidence="4" type="ORF">Tci_015335</name>
</gene>
<keyword evidence="1" id="KW-0479">Metal-binding</keyword>
<dbReference type="InterPro" id="IPR012337">
    <property type="entry name" value="RNaseH-like_sf"/>
</dbReference>
<dbReference type="InterPro" id="IPR036397">
    <property type="entry name" value="RNaseH_sf"/>
</dbReference>
<comment type="caution">
    <text evidence="4">The sequence shown here is derived from an EMBL/GenBank/DDBJ whole genome shotgun (WGS) entry which is preliminary data.</text>
</comment>
<feature type="domain" description="Reverse transcriptase Ty1/copia-type" evidence="3">
    <location>
        <begin position="278"/>
        <end position="383"/>
    </location>
</feature>
<proteinExistence type="predicted"/>